<proteinExistence type="predicted"/>
<dbReference type="AlphaFoldDB" id="A0A3L6RQA6"/>
<evidence type="ECO:0000256" key="1">
    <source>
        <dbReference type="SAM" id="MobiDB-lite"/>
    </source>
</evidence>
<protein>
    <submittedName>
        <fullName evidence="2">Uncharacterized protein</fullName>
    </submittedName>
</protein>
<reference evidence="3" key="1">
    <citation type="journal article" date="2019" name="Nat. Commun.">
        <title>The genome of broomcorn millet.</title>
        <authorList>
            <person name="Zou C."/>
            <person name="Miki D."/>
            <person name="Li D."/>
            <person name="Tang Q."/>
            <person name="Xiao L."/>
            <person name="Rajput S."/>
            <person name="Deng P."/>
            <person name="Jia W."/>
            <person name="Huang R."/>
            <person name="Zhang M."/>
            <person name="Sun Y."/>
            <person name="Hu J."/>
            <person name="Fu X."/>
            <person name="Schnable P.S."/>
            <person name="Li F."/>
            <person name="Zhang H."/>
            <person name="Feng B."/>
            <person name="Zhu X."/>
            <person name="Liu R."/>
            <person name="Schnable J.C."/>
            <person name="Zhu J.-K."/>
            <person name="Zhang H."/>
        </authorList>
    </citation>
    <scope>NUCLEOTIDE SEQUENCE [LARGE SCALE GENOMIC DNA]</scope>
</reference>
<feature type="compositionally biased region" description="Basic residues" evidence="1">
    <location>
        <begin position="35"/>
        <end position="46"/>
    </location>
</feature>
<evidence type="ECO:0000313" key="3">
    <source>
        <dbReference type="Proteomes" id="UP000275267"/>
    </source>
</evidence>
<dbReference type="Proteomes" id="UP000275267">
    <property type="component" value="Unassembled WGS sequence"/>
</dbReference>
<sequence length="73" mass="8166">MHEQSLVLVEPPPVCVRGAVQEHIDDRETKPMVKTGRRRSRPRRASKPGCRTGADGAATKTPRRSLVRLVPRI</sequence>
<evidence type="ECO:0000313" key="2">
    <source>
        <dbReference type="EMBL" id="RLN07177.1"/>
    </source>
</evidence>
<name>A0A3L6RQA6_PANMI</name>
<feature type="region of interest" description="Disordered" evidence="1">
    <location>
        <begin position="26"/>
        <end position="64"/>
    </location>
</feature>
<dbReference type="EMBL" id="PQIB02000007">
    <property type="protein sequence ID" value="RLN07177.1"/>
    <property type="molecule type" value="Genomic_DNA"/>
</dbReference>
<gene>
    <name evidence="2" type="ORF">C2845_PM11G23980</name>
</gene>
<keyword evidence="3" id="KW-1185">Reference proteome</keyword>
<accession>A0A3L6RQA6</accession>
<organism evidence="2 3">
    <name type="scientific">Panicum miliaceum</name>
    <name type="common">Proso millet</name>
    <name type="synonym">Broomcorn millet</name>
    <dbReference type="NCBI Taxonomy" id="4540"/>
    <lineage>
        <taxon>Eukaryota</taxon>
        <taxon>Viridiplantae</taxon>
        <taxon>Streptophyta</taxon>
        <taxon>Embryophyta</taxon>
        <taxon>Tracheophyta</taxon>
        <taxon>Spermatophyta</taxon>
        <taxon>Magnoliopsida</taxon>
        <taxon>Liliopsida</taxon>
        <taxon>Poales</taxon>
        <taxon>Poaceae</taxon>
        <taxon>PACMAD clade</taxon>
        <taxon>Panicoideae</taxon>
        <taxon>Panicodae</taxon>
        <taxon>Paniceae</taxon>
        <taxon>Panicinae</taxon>
        <taxon>Panicum</taxon>
        <taxon>Panicum sect. Panicum</taxon>
    </lineage>
</organism>
<comment type="caution">
    <text evidence="2">The sequence shown here is derived from an EMBL/GenBank/DDBJ whole genome shotgun (WGS) entry which is preliminary data.</text>
</comment>